<reference evidence="3 4" key="1">
    <citation type="submission" date="2020-02" db="EMBL/GenBank/DDBJ databases">
        <authorList>
            <person name="Zhang X.-Y."/>
        </authorList>
    </citation>
    <scope>NUCLEOTIDE SEQUENCE [LARGE SCALE GENOMIC DNA]</scope>
    <source>
        <strain evidence="3 4">C33</strain>
    </source>
</reference>
<sequence>MKTLFVRNIHPETRESQLRELFSRCGTVRKLDLPLDIFTRRCRGVAMIDMEGHEARAAIAELDGVELNGQSIQVREERPRGKKKRGGRRR</sequence>
<keyword evidence="4" id="KW-1185">Reference proteome</keyword>
<feature type="domain" description="RRM" evidence="2">
    <location>
        <begin position="2"/>
        <end position="79"/>
    </location>
</feature>
<comment type="caution">
    <text evidence="3">The sequence shown here is derived from an EMBL/GenBank/DDBJ whole genome shotgun (WGS) entry which is preliminary data.</text>
</comment>
<evidence type="ECO:0000256" key="1">
    <source>
        <dbReference type="SAM" id="MobiDB-lite"/>
    </source>
</evidence>
<accession>A0A845V1I5</accession>
<dbReference type="PANTHER" id="PTHR48034">
    <property type="entry name" value="TRANSFORMER-2 SEX-DETERMINING PROTEIN-RELATED"/>
    <property type="match status" value="1"/>
</dbReference>
<dbReference type="InterPro" id="IPR050441">
    <property type="entry name" value="RBM"/>
</dbReference>
<dbReference type="RefSeq" id="WP_164210528.1">
    <property type="nucleotide sequence ID" value="NZ_JAAGSC010000037.1"/>
</dbReference>
<evidence type="ECO:0000313" key="3">
    <source>
        <dbReference type="EMBL" id="NDY95126.1"/>
    </source>
</evidence>
<dbReference type="AlphaFoldDB" id="A0A845V1I5"/>
<dbReference type="Gene3D" id="3.30.70.330">
    <property type="match status" value="1"/>
</dbReference>
<dbReference type="CDD" id="cd00590">
    <property type="entry name" value="RRM_SF"/>
    <property type="match status" value="1"/>
</dbReference>
<dbReference type="InterPro" id="IPR012677">
    <property type="entry name" value="Nucleotide-bd_a/b_plait_sf"/>
</dbReference>
<gene>
    <name evidence="3" type="ORF">G3I74_05230</name>
</gene>
<dbReference type="Proteomes" id="UP000484885">
    <property type="component" value="Unassembled WGS sequence"/>
</dbReference>
<proteinExistence type="predicted"/>
<evidence type="ECO:0000259" key="2">
    <source>
        <dbReference type="PROSITE" id="PS50102"/>
    </source>
</evidence>
<feature type="compositionally biased region" description="Basic residues" evidence="1">
    <location>
        <begin position="80"/>
        <end position="90"/>
    </location>
</feature>
<dbReference type="InterPro" id="IPR035979">
    <property type="entry name" value="RBD_domain_sf"/>
</dbReference>
<dbReference type="Pfam" id="PF00076">
    <property type="entry name" value="RRM_1"/>
    <property type="match status" value="1"/>
</dbReference>
<organism evidence="3 4">
    <name type="scientific">Wenzhouxiangella limi</name>
    <dbReference type="NCBI Taxonomy" id="2707351"/>
    <lineage>
        <taxon>Bacteria</taxon>
        <taxon>Pseudomonadati</taxon>
        <taxon>Pseudomonadota</taxon>
        <taxon>Gammaproteobacteria</taxon>
        <taxon>Chromatiales</taxon>
        <taxon>Wenzhouxiangellaceae</taxon>
        <taxon>Wenzhouxiangella</taxon>
    </lineage>
</organism>
<dbReference type="PROSITE" id="PS50102">
    <property type="entry name" value="RRM"/>
    <property type="match status" value="1"/>
</dbReference>
<name>A0A845V1I5_9GAMM</name>
<feature type="region of interest" description="Disordered" evidence="1">
    <location>
        <begin position="70"/>
        <end position="90"/>
    </location>
</feature>
<evidence type="ECO:0000313" key="4">
    <source>
        <dbReference type="Proteomes" id="UP000484885"/>
    </source>
</evidence>
<dbReference type="SUPFAM" id="SSF54928">
    <property type="entry name" value="RNA-binding domain, RBD"/>
    <property type="match status" value="1"/>
</dbReference>
<dbReference type="SMART" id="SM00360">
    <property type="entry name" value="RRM"/>
    <property type="match status" value="1"/>
</dbReference>
<protein>
    <submittedName>
        <fullName evidence="3">RNA-binding protein</fullName>
    </submittedName>
</protein>
<dbReference type="GO" id="GO:0003723">
    <property type="term" value="F:RNA binding"/>
    <property type="evidence" value="ECO:0007669"/>
    <property type="project" value="InterPro"/>
</dbReference>
<dbReference type="InterPro" id="IPR000504">
    <property type="entry name" value="RRM_dom"/>
</dbReference>
<dbReference type="EMBL" id="JAAGSC010000037">
    <property type="protein sequence ID" value="NDY95126.1"/>
    <property type="molecule type" value="Genomic_DNA"/>
</dbReference>